<dbReference type="Proteomes" id="UP000186894">
    <property type="component" value="Unassembled WGS sequence"/>
</dbReference>
<dbReference type="InterPro" id="IPR028082">
    <property type="entry name" value="Peripla_BP_I"/>
</dbReference>
<evidence type="ECO:0000313" key="6">
    <source>
        <dbReference type="EMBL" id="OLP46194.1"/>
    </source>
</evidence>
<dbReference type="PANTHER" id="PTHR46847">
    <property type="entry name" value="D-ALLOSE-BINDING PERIPLASMIC PROTEIN-RELATED"/>
    <property type="match status" value="1"/>
</dbReference>
<reference evidence="6 7" key="1">
    <citation type="submission" date="2016-09" db="EMBL/GenBank/DDBJ databases">
        <title>Rhizobium oryziradicis sp. nov., isolated from the root of rice.</title>
        <authorList>
            <person name="Zhao J."/>
            <person name="Zhang X."/>
        </authorList>
    </citation>
    <scope>NUCLEOTIDE SEQUENCE [LARGE SCALE GENOMIC DNA]</scope>
    <source>
        <strain evidence="6 7">N19</strain>
    </source>
</reference>
<feature type="signal peptide" evidence="4">
    <location>
        <begin position="1"/>
        <end position="31"/>
    </location>
</feature>
<evidence type="ECO:0000256" key="3">
    <source>
        <dbReference type="ARBA" id="ARBA00022729"/>
    </source>
</evidence>
<comment type="caution">
    <text evidence="6">The sequence shown here is derived from an EMBL/GenBank/DDBJ whole genome shotgun (WGS) entry which is preliminary data.</text>
</comment>
<evidence type="ECO:0000256" key="2">
    <source>
        <dbReference type="ARBA" id="ARBA00007639"/>
    </source>
</evidence>
<sequence length="318" mass="32673">MTRTFTRRTLNAALAVTALTGLCFTAGMANAAQKTFALVQINQQALFFNQINQGAQKAADAAGAKLVIFNANNDPAAQNSAIETYIQQKVDGIAVVAIDVNGIMPAVKEAADAGIPVVAIDSILPAGPQKAQIGVDNAKAGADIGKFFVDYVKKDMGGKAKLGVVGALNSFIQNIRQKGFEDTIKGVSGISTVGVVDGQNVQDNALAAAENLITGNPDMTAIYATGEPALLGAVAAVQSQGKQDSIKVFGWDLTAQAIAGIDAGYVAAVIQQDPAAMGETAVKALKTIADGGKVEKTIAVPVTIVTKANVAPYRAVFK</sequence>
<dbReference type="PANTHER" id="PTHR46847:SF1">
    <property type="entry name" value="D-ALLOSE-BINDING PERIPLASMIC PROTEIN-RELATED"/>
    <property type="match status" value="1"/>
</dbReference>
<dbReference type="Gene3D" id="3.40.50.2300">
    <property type="match status" value="2"/>
</dbReference>
<evidence type="ECO:0000256" key="4">
    <source>
        <dbReference type="SAM" id="SignalP"/>
    </source>
</evidence>
<dbReference type="Pfam" id="PF13407">
    <property type="entry name" value="Peripla_BP_4"/>
    <property type="match status" value="1"/>
</dbReference>
<comment type="similarity">
    <text evidence="2">Belongs to the bacterial solute-binding protein 2 family.</text>
</comment>
<gene>
    <name evidence="6" type="ORF">BJF95_03320</name>
</gene>
<dbReference type="EMBL" id="MKIM01000022">
    <property type="protein sequence ID" value="OLP46194.1"/>
    <property type="molecule type" value="Genomic_DNA"/>
</dbReference>
<evidence type="ECO:0000256" key="1">
    <source>
        <dbReference type="ARBA" id="ARBA00004196"/>
    </source>
</evidence>
<keyword evidence="3 4" id="KW-0732">Signal</keyword>
<proteinExistence type="inferred from homology"/>
<evidence type="ECO:0000259" key="5">
    <source>
        <dbReference type="Pfam" id="PF13407"/>
    </source>
</evidence>
<feature type="domain" description="Periplasmic binding protein" evidence="5">
    <location>
        <begin position="42"/>
        <end position="292"/>
    </location>
</feature>
<feature type="chain" id="PRO_5012909440" evidence="4">
    <location>
        <begin position="32"/>
        <end position="318"/>
    </location>
</feature>
<dbReference type="SUPFAM" id="SSF53822">
    <property type="entry name" value="Periplasmic binding protein-like I"/>
    <property type="match status" value="1"/>
</dbReference>
<organism evidence="6 7">
    <name type="scientific">Rhizobium oryziradicis</name>
    <dbReference type="NCBI Taxonomy" id="1867956"/>
    <lineage>
        <taxon>Bacteria</taxon>
        <taxon>Pseudomonadati</taxon>
        <taxon>Pseudomonadota</taxon>
        <taxon>Alphaproteobacteria</taxon>
        <taxon>Hyphomicrobiales</taxon>
        <taxon>Rhizobiaceae</taxon>
        <taxon>Rhizobium/Agrobacterium group</taxon>
        <taxon>Rhizobium</taxon>
    </lineage>
</organism>
<dbReference type="InterPro" id="IPR025997">
    <property type="entry name" value="SBP_2_dom"/>
</dbReference>
<keyword evidence="7" id="KW-1185">Reference proteome</keyword>
<protein>
    <submittedName>
        <fullName evidence="6">Sugar ABC transporter substrate-binding protein</fullName>
    </submittedName>
</protein>
<dbReference type="STRING" id="1867956.BJF95_03320"/>
<comment type="subcellular location">
    <subcellularLocation>
        <location evidence="1">Cell envelope</location>
    </subcellularLocation>
</comment>
<dbReference type="OrthoDB" id="7546817at2"/>
<name>A0A1Q8ZVT7_9HYPH</name>
<dbReference type="GO" id="GO:0030246">
    <property type="term" value="F:carbohydrate binding"/>
    <property type="evidence" value="ECO:0007669"/>
    <property type="project" value="UniProtKB-ARBA"/>
</dbReference>
<dbReference type="RefSeq" id="WP_075638396.1">
    <property type="nucleotide sequence ID" value="NZ_MKIM01000022.1"/>
</dbReference>
<dbReference type="CDD" id="cd06317">
    <property type="entry name" value="PBP1_ABC_sugar_binding-like"/>
    <property type="match status" value="1"/>
</dbReference>
<dbReference type="GO" id="GO:0030313">
    <property type="term" value="C:cell envelope"/>
    <property type="evidence" value="ECO:0007669"/>
    <property type="project" value="UniProtKB-SubCell"/>
</dbReference>
<accession>A0A1Q8ZVT7</accession>
<dbReference type="AlphaFoldDB" id="A0A1Q8ZVT7"/>
<evidence type="ECO:0000313" key="7">
    <source>
        <dbReference type="Proteomes" id="UP000186894"/>
    </source>
</evidence>